<name>A0A4Q2K7D4_9FIRM</name>
<keyword evidence="1" id="KW-0732">Signal</keyword>
<evidence type="ECO:0000313" key="2">
    <source>
        <dbReference type="EMBL" id="RXZ57953.1"/>
    </source>
</evidence>
<dbReference type="EMBL" id="SDOZ01000005">
    <property type="protein sequence ID" value="RXZ57953.1"/>
    <property type="molecule type" value="Genomic_DNA"/>
</dbReference>
<protein>
    <submittedName>
        <fullName evidence="2">Uncharacterized protein</fullName>
    </submittedName>
</protein>
<reference evidence="2 3" key="1">
    <citation type="journal article" date="2019" name="Gut">
        <title>Antibiotics-induced monodominance of a novel gut bacterial order.</title>
        <authorList>
            <person name="Hildebrand F."/>
            <person name="Moitinho-Silva L."/>
            <person name="Blasche S."/>
            <person name="Jahn M.T."/>
            <person name="Gossmann T.I."/>
            <person name="Heuerta-Cepas J."/>
            <person name="Hercog R."/>
            <person name="Luetge M."/>
            <person name="Bahram M."/>
            <person name="Pryszlak A."/>
            <person name="Alves R.J."/>
            <person name="Waszak S.M."/>
            <person name="Zhu A."/>
            <person name="Ye L."/>
            <person name="Costea P.I."/>
            <person name="Aalvink S."/>
            <person name="Belzer C."/>
            <person name="Forslund S.K."/>
            <person name="Sunagawa S."/>
            <person name="Hentschel U."/>
            <person name="Merten C."/>
            <person name="Patil K.R."/>
            <person name="Benes V."/>
            <person name="Bork P."/>
        </authorList>
    </citation>
    <scope>NUCLEOTIDE SEQUENCE [LARGE SCALE GENOMIC DNA]</scope>
    <source>
        <strain evidence="2 3">HDS1380</strain>
    </source>
</reference>
<accession>A0A4Q2K7D4</accession>
<sequence length="295" mass="32784">MKNRKKIMIASFALAAALLAAAGTIFAWFIKPQSSVVVVTGDARLQASGYYAVVSTEESAVPEYRPLDKTSLTKITDLDQNHYIAFLFDVTNQTETDVNLSLRLGEFSEYIFSLFSDYRAECGEQSSAAFTPSETLLNNAMALAAAHTAKFTLSFDDFNYRYADVTEQTDVALSTDGYLWRYAFSEKVAENIPLAPQQSLSLCFSMVIRQSMEAIDAYRGWLCGTASQTGYGQSRCANLGYTKTFDALTENERAIVDAYLAFFMQCEIDALNADDLTNAQFNLDIDYFEFIGENA</sequence>
<feature type="signal peptide" evidence="1">
    <location>
        <begin position="1"/>
        <end position="22"/>
    </location>
</feature>
<dbReference type="Proteomes" id="UP000291269">
    <property type="component" value="Unassembled WGS sequence"/>
</dbReference>
<dbReference type="AlphaFoldDB" id="A0A4Q2K7D4"/>
<proteinExistence type="predicted"/>
<comment type="caution">
    <text evidence="2">The sequence shown here is derived from an EMBL/GenBank/DDBJ whole genome shotgun (WGS) entry which is preliminary data.</text>
</comment>
<gene>
    <name evidence="2" type="ORF">ESZ91_11430</name>
</gene>
<evidence type="ECO:0000313" key="3">
    <source>
        <dbReference type="Proteomes" id="UP000291269"/>
    </source>
</evidence>
<evidence type="ECO:0000256" key="1">
    <source>
        <dbReference type="SAM" id="SignalP"/>
    </source>
</evidence>
<feature type="chain" id="PRO_5038448767" evidence="1">
    <location>
        <begin position="23"/>
        <end position="295"/>
    </location>
</feature>
<organism evidence="2 3">
    <name type="scientific">Candidatus Borkfalkia ceftriaxoniphila</name>
    <dbReference type="NCBI Taxonomy" id="2508949"/>
    <lineage>
        <taxon>Bacteria</taxon>
        <taxon>Bacillati</taxon>
        <taxon>Bacillota</taxon>
        <taxon>Clostridia</taxon>
        <taxon>Christensenellales</taxon>
        <taxon>Christensenellaceae</taxon>
        <taxon>Candidatus Borkfalkia</taxon>
    </lineage>
</organism>
<dbReference type="RefSeq" id="WP_129227404.1">
    <property type="nucleotide sequence ID" value="NZ_SDOZ01000005.1"/>
</dbReference>
<keyword evidence="3" id="KW-1185">Reference proteome</keyword>